<dbReference type="PRINTS" id="PR00037">
    <property type="entry name" value="HTHLACR"/>
</dbReference>
<sequence>MINLLKKQLQTKTNNLLKEVFILLKDQRLETIQKLVNTHGIIGVSDLTTELDVTEMTIRRDLKSLEEEGLIQRVHGGAKLPENLSEKELSHSEKQEINISEKMYIAKIIASLIESDDTIFLGPGTTIELVCDYLEVVPMRIITNSIHVFNKFKKIDIHDLILIGGSYRERTGAFVGSIANRALSDLRVKKAFIGVNGINRNMAFTSNEEEGTTQSIILDNAQKKYFVADHSKVAKEDFYGFYKLNEKTTLITDNKLFSTKKEEIERFTKVIN</sequence>
<evidence type="ECO:0000256" key="4">
    <source>
        <dbReference type="ARBA" id="ARBA00023125"/>
    </source>
</evidence>
<reference evidence="10" key="1">
    <citation type="submission" date="2016-10" db="EMBL/GenBank/DDBJ databases">
        <authorList>
            <person name="Varghese N."/>
            <person name="Submissions S."/>
        </authorList>
    </citation>
    <scope>NUCLEOTIDE SEQUENCE [LARGE SCALE GENOMIC DNA]</scope>
    <source>
        <strain evidence="10">DSM 25751</strain>
    </source>
</reference>
<organism evidence="9 10">
    <name type="scientific">Alkalibacterium gilvum</name>
    <dbReference type="NCBI Taxonomy" id="1130080"/>
    <lineage>
        <taxon>Bacteria</taxon>
        <taxon>Bacillati</taxon>
        <taxon>Bacillota</taxon>
        <taxon>Bacilli</taxon>
        <taxon>Lactobacillales</taxon>
        <taxon>Carnobacteriaceae</taxon>
        <taxon>Alkalibacterium</taxon>
    </lineage>
</organism>
<keyword evidence="3" id="KW-0805">Transcription regulation</keyword>
<evidence type="ECO:0000313" key="9">
    <source>
        <dbReference type="EMBL" id="SEI59245.1"/>
    </source>
</evidence>
<dbReference type="InterPro" id="IPR001034">
    <property type="entry name" value="DeoR_HTH"/>
</dbReference>
<evidence type="ECO:0000259" key="7">
    <source>
        <dbReference type="PROSITE" id="PS50987"/>
    </source>
</evidence>
<evidence type="ECO:0000259" key="8">
    <source>
        <dbReference type="PROSITE" id="PS51000"/>
    </source>
</evidence>
<comment type="function">
    <text evidence="6">Repressor of the lactose catabolism operon. Galactose-6-phosphate is the inducer.</text>
</comment>
<dbReference type="Gene3D" id="1.10.10.10">
    <property type="entry name" value="Winged helix-like DNA-binding domain superfamily/Winged helix DNA-binding domain"/>
    <property type="match status" value="1"/>
</dbReference>
<proteinExistence type="predicted"/>
<dbReference type="InterPro" id="IPR001845">
    <property type="entry name" value="HTH_ArsR_DNA-bd_dom"/>
</dbReference>
<dbReference type="InterPro" id="IPR014036">
    <property type="entry name" value="DeoR-like_C"/>
</dbReference>
<dbReference type="Pfam" id="PF08220">
    <property type="entry name" value="HTH_DeoR"/>
    <property type="match status" value="1"/>
</dbReference>
<dbReference type="STRING" id="1130080.SAMN04488113_10497"/>
<dbReference type="InterPro" id="IPR050313">
    <property type="entry name" value="Carb_Metab_HTH_regulators"/>
</dbReference>
<dbReference type="SUPFAM" id="SSF100950">
    <property type="entry name" value="NagB/RpiA/CoA transferase-like"/>
    <property type="match status" value="1"/>
</dbReference>
<dbReference type="Pfam" id="PF00455">
    <property type="entry name" value="DeoRC"/>
    <property type="match status" value="1"/>
</dbReference>
<dbReference type="PROSITE" id="PS00894">
    <property type="entry name" value="HTH_DEOR_1"/>
    <property type="match status" value="1"/>
</dbReference>
<evidence type="ECO:0000256" key="3">
    <source>
        <dbReference type="ARBA" id="ARBA00023015"/>
    </source>
</evidence>
<evidence type="ECO:0000256" key="1">
    <source>
        <dbReference type="ARBA" id="ARBA00021390"/>
    </source>
</evidence>
<keyword evidence="4" id="KW-0238">DNA-binding</keyword>
<keyword evidence="5" id="KW-0804">Transcription</keyword>
<keyword evidence="10" id="KW-1185">Reference proteome</keyword>
<dbReference type="SMART" id="SM00420">
    <property type="entry name" value="HTH_DEOR"/>
    <property type="match status" value="1"/>
</dbReference>
<feature type="domain" description="HTH deoR-type" evidence="8">
    <location>
        <begin position="25"/>
        <end position="80"/>
    </location>
</feature>
<gene>
    <name evidence="9" type="ORF">SAMN04488113_10497</name>
</gene>
<dbReference type="InterPro" id="IPR036388">
    <property type="entry name" value="WH-like_DNA-bd_sf"/>
</dbReference>
<accession>A0A1H6S695</accession>
<evidence type="ECO:0000256" key="6">
    <source>
        <dbReference type="ARBA" id="ARBA00024937"/>
    </source>
</evidence>
<evidence type="ECO:0000256" key="5">
    <source>
        <dbReference type="ARBA" id="ARBA00023163"/>
    </source>
</evidence>
<dbReference type="Proteomes" id="UP000198564">
    <property type="component" value="Unassembled WGS sequence"/>
</dbReference>
<feature type="domain" description="HTH arsR-type" evidence="7">
    <location>
        <begin position="9"/>
        <end position="104"/>
    </location>
</feature>
<dbReference type="GO" id="GO:0003677">
    <property type="term" value="F:DNA binding"/>
    <property type="evidence" value="ECO:0007669"/>
    <property type="project" value="UniProtKB-KW"/>
</dbReference>
<dbReference type="Gene3D" id="3.40.50.1360">
    <property type="match status" value="1"/>
</dbReference>
<dbReference type="PANTHER" id="PTHR30363">
    <property type="entry name" value="HTH-TYPE TRANSCRIPTIONAL REGULATOR SRLR-RELATED"/>
    <property type="match status" value="1"/>
</dbReference>
<dbReference type="PROSITE" id="PS51000">
    <property type="entry name" value="HTH_DEOR_2"/>
    <property type="match status" value="1"/>
</dbReference>
<dbReference type="InterPro" id="IPR018356">
    <property type="entry name" value="Tscrpt_reg_HTH_DeoR_CS"/>
</dbReference>
<dbReference type="GO" id="GO:0003700">
    <property type="term" value="F:DNA-binding transcription factor activity"/>
    <property type="evidence" value="ECO:0007669"/>
    <property type="project" value="InterPro"/>
</dbReference>
<dbReference type="EMBL" id="FNYW01000004">
    <property type="protein sequence ID" value="SEI59245.1"/>
    <property type="molecule type" value="Genomic_DNA"/>
</dbReference>
<dbReference type="SMART" id="SM01134">
    <property type="entry name" value="DeoRC"/>
    <property type="match status" value="1"/>
</dbReference>
<dbReference type="RefSeq" id="WP_342707555.1">
    <property type="nucleotide sequence ID" value="NZ_FNYW01000004.1"/>
</dbReference>
<dbReference type="AlphaFoldDB" id="A0A1H6S695"/>
<protein>
    <recommendedName>
        <fullName evidence="1">Lactose phosphotransferase system repressor</fullName>
    </recommendedName>
</protein>
<evidence type="ECO:0000256" key="2">
    <source>
        <dbReference type="ARBA" id="ARBA00022491"/>
    </source>
</evidence>
<dbReference type="SUPFAM" id="SSF46785">
    <property type="entry name" value="Winged helix' DNA-binding domain"/>
    <property type="match status" value="1"/>
</dbReference>
<keyword evidence="2" id="KW-0678">Repressor</keyword>
<dbReference type="PROSITE" id="PS50987">
    <property type="entry name" value="HTH_ARSR_2"/>
    <property type="match status" value="1"/>
</dbReference>
<dbReference type="PANTHER" id="PTHR30363:SF4">
    <property type="entry name" value="GLYCEROL-3-PHOSPHATE REGULON REPRESSOR"/>
    <property type="match status" value="1"/>
</dbReference>
<evidence type="ECO:0000313" key="10">
    <source>
        <dbReference type="Proteomes" id="UP000198564"/>
    </source>
</evidence>
<name>A0A1H6S695_9LACT</name>
<dbReference type="InterPro" id="IPR037171">
    <property type="entry name" value="NagB/RpiA_transferase-like"/>
</dbReference>
<dbReference type="InterPro" id="IPR036390">
    <property type="entry name" value="WH_DNA-bd_sf"/>
</dbReference>